<evidence type="ECO:0000259" key="1">
    <source>
        <dbReference type="Pfam" id="PF25199"/>
    </source>
</evidence>
<organism evidence="2 3">
    <name type="scientific">Enteractinococcus helveticum</name>
    <dbReference type="NCBI Taxonomy" id="1837282"/>
    <lineage>
        <taxon>Bacteria</taxon>
        <taxon>Bacillati</taxon>
        <taxon>Actinomycetota</taxon>
        <taxon>Actinomycetes</taxon>
        <taxon>Micrococcales</taxon>
        <taxon>Micrococcaceae</taxon>
    </lineage>
</organism>
<dbReference type="AlphaFoldDB" id="A0A1B7M143"/>
<comment type="caution">
    <text evidence="2">The sequence shown here is derived from an EMBL/GenBank/DDBJ whole genome shotgun (WGS) entry which is preliminary data.</text>
</comment>
<reference evidence="2 3" key="1">
    <citation type="submission" date="2016-04" db="EMBL/GenBank/DDBJ databases">
        <title>First whole genome shotgun sequence of the bacterium Enteractinococcus sp. strain UASWS1574.</title>
        <authorList>
            <person name="Crovadore J."/>
            <person name="Chablais R."/>
            <person name="Lefort F."/>
        </authorList>
    </citation>
    <scope>NUCLEOTIDE SEQUENCE [LARGE SCALE GENOMIC DNA]</scope>
    <source>
        <strain evidence="2 3">UASWS1574</strain>
    </source>
</reference>
<dbReference type="RefSeq" id="WP_043057232.1">
    <property type="nucleotide sequence ID" value="NZ_LXEY01000014.1"/>
</dbReference>
<keyword evidence="3" id="KW-1185">Reference proteome</keyword>
<dbReference type="Pfam" id="PF25199">
    <property type="entry name" value="nSTAND_NTPase5"/>
    <property type="match status" value="1"/>
</dbReference>
<dbReference type="SUPFAM" id="SSF52540">
    <property type="entry name" value="P-loop containing nucleoside triphosphate hydrolases"/>
    <property type="match status" value="1"/>
</dbReference>
<sequence>MKSLSGLSRHIINRPRLAYPLERLITGESRVVTIWAAAGSGKSTLLRQWAHDAASRNVDVLVVDGQALFNGSAALADQIHRANSGDEASRQSICIVQDAHRITTDTSRHSPLSIMHGLPANVGLVLSGRYQPP</sequence>
<dbReference type="Proteomes" id="UP000078292">
    <property type="component" value="Unassembled WGS sequence"/>
</dbReference>
<dbReference type="Gene3D" id="3.40.50.300">
    <property type="entry name" value="P-loop containing nucleotide triphosphate hydrolases"/>
    <property type="match status" value="1"/>
</dbReference>
<accession>A0A1B7M143</accession>
<dbReference type="STRING" id="1837282.A6F49_07375"/>
<proteinExistence type="predicted"/>
<gene>
    <name evidence="2" type="ORF">A6F49_07375</name>
</gene>
<dbReference type="EMBL" id="LXEY01000014">
    <property type="protein sequence ID" value="OAV62109.1"/>
    <property type="molecule type" value="Genomic_DNA"/>
</dbReference>
<protein>
    <recommendedName>
        <fullName evidence="1">Novel STAND NTPase 5 domain-containing protein</fullName>
    </recommendedName>
</protein>
<dbReference type="InterPro" id="IPR027417">
    <property type="entry name" value="P-loop_NTPase"/>
</dbReference>
<dbReference type="InterPro" id="IPR057574">
    <property type="entry name" value="nSTAND_NTPase5_dom"/>
</dbReference>
<name>A0A1B7M143_9MICC</name>
<dbReference type="OrthoDB" id="134985at2"/>
<evidence type="ECO:0000313" key="3">
    <source>
        <dbReference type="Proteomes" id="UP000078292"/>
    </source>
</evidence>
<feature type="domain" description="Novel STAND NTPase 5" evidence="1">
    <location>
        <begin position="26"/>
        <end position="105"/>
    </location>
</feature>
<evidence type="ECO:0000313" key="2">
    <source>
        <dbReference type="EMBL" id="OAV62109.1"/>
    </source>
</evidence>